<reference evidence="1" key="2">
    <citation type="submission" date="2021-04" db="EMBL/GenBank/DDBJ databases">
        <authorList>
            <person name="Podell S."/>
        </authorList>
    </citation>
    <scope>NUCLEOTIDE SEQUENCE</scope>
    <source>
        <strain evidence="1">Hildebrandi</strain>
    </source>
</reference>
<sequence>MTAVVISSTSLTVNDLSHELLAEILLYADFSSACTFCHCIGGSLQRQIQQSSPKSNFHHVWKLIYDRHHFAPIEKCLDFTTRVDYATQIHSRRQLLFNLFQIRKKKSRNYRPCCFNIPNRRFYFKPVIPAEFDIEDEDEIGNQNILDPPPVVYECDSFVLTSCGTSPELLLLDPFDGRLSVISDISAHCVASDEAFMEQVMFQAGDAVVQVPRSKYFADRMDTEIAGHRFEECIVPNLMQPRLKSPQNQELITQDDLFNLDLSSFFQGSNLESGTFSFTENQEFDLLCQGVDAKPILEPRSKTLLGCMIGIGRTVTSVDDISVGCTELTLWSRTIQEAIYTERLVCRYPWSVGYLDFDPIHRRVFANKSSGPMAPRHDAQTVVVFPMVPWVGEEGGYFPLPLRTFRSLHAVVVVVVDSLGEKLLLGTDGGTIEIWDVSVTGNYNRLAELKVVDCLQKSINEWIMSRVQVLTLKARKSSLESCTTTTTTNKTKSSPTEEDAITFRVLKRQPDLPVFQSNIDFIFLPKHLSLEHAGIVTLQYHSEEGSSLLLWRNHNNGELKVASLINLRILPRQKPRVHFDGNRLIVFGQDHIGVIILVYHVSTGDNQVLQDDNDSSTGEQSGGVYNLTDPPQIRFANRIRHAALGGIDQLDTMHMTVNERFIIVNTKTGNLLGEEASFLSEGLLVIDLQDQGVAI</sequence>
<accession>A0A9K3LW76</accession>
<evidence type="ECO:0000313" key="2">
    <source>
        <dbReference type="Proteomes" id="UP000693970"/>
    </source>
</evidence>
<dbReference type="EMBL" id="JAGRRH010000006">
    <property type="protein sequence ID" value="KAG7368940.1"/>
    <property type="molecule type" value="Genomic_DNA"/>
</dbReference>
<reference evidence="1" key="1">
    <citation type="journal article" date="2021" name="Sci. Rep.">
        <title>Diploid genomic architecture of Nitzschia inconspicua, an elite biomass production diatom.</title>
        <authorList>
            <person name="Oliver A."/>
            <person name="Podell S."/>
            <person name="Pinowska A."/>
            <person name="Traller J.C."/>
            <person name="Smith S.R."/>
            <person name="McClure R."/>
            <person name="Beliaev A."/>
            <person name="Bohutskyi P."/>
            <person name="Hill E.A."/>
            <person name="Rabines A."/>
            <person name="Zheng H."/>
            <person name="Allen L.Z."/>
            <person name="Kuo A."/>
            <person name="Grigoriev I.V."/>
            <person name="Allen A.E."/>
            <person name="Hazlebeck D."/>
            <person name="Allen E.E."/>
        </authorList>
    </citation>
    <scope>NUCLEOTIDE SEQUENCE</scope>
    <source>
        <strain evidence="1">Hildebrandi</strain>
    </source>
</reference>
<proteinExistence type="predicted"/>
<name>A0A9K3LW76_9STRA</name>
<dbReference type="OrthoDB" id="47689at2759"/>
<comment type="caution">
    <text evidence="1">The sequence shown here is derived from an EMBL/GenBank/DDBJ whole genome shotgun (WGS) entry which is preliminary data.</text>
</comment>
<organism evidence="1 2">
    <name type="scientific">Nitzschia inconspicua</name>
    <dbReference type="NCBI Taxonomy" id="303405"/>
    <lineage>
        <taxon>Eukaryota</taxon>
        <taxon>Sar</taxon>
        <taxon>Stramenopiles</taxon>
        <taxon>Ochrophyta</taxon>
        <taxon>Bacillariophyta</taxon>
        <taxon>Bacillariophyceae</taxon>
        <taxon>Bacillariophycidae</taxon>
        <taxon>Bacillariales</taxon>
        <taxon>Bacillariaceae</taxon>
        <taxon>Nitzschia</taxon>
    </lineage>
</organism>
<keyword evidence="2" id="KW-1185">Reference proteome</keyword>
<dbReference type="Proteomes" id="UP000693970">
    <property type="component" value="Unassembled WGS sequence"/>
</dbReference>
<dbReference type="AlphaFoldDB" id="A0A9K3LW76"/>
<gene>
    <name evidence="1" type="ORF">IV203_031683</name>
</gene>
<evidence type="ECO:0000313" key="1">
    <source>
        <dbReference type="EMBL" id="KAG7368940.1"/>
    </source>
</evidence>
<protein>
    <submittedName>
        <fullName evidence="1">Uncharacterized protein</fullName>
    </submittedName>
</protein>